<sequence length="364" mass="40334">MFSAELKRTLKNPYSLVLILIVPLVVTTIAIVLFSSFGFLQTKIGILNLDTDPLSRLTVGIVMSLFKGGNISYVSEDYRQKLLNGDLQAVVVIPKDFSRKLYAAQQTELIFIPSPVDLQVSTVMYRTFQSMFEDLNGSPFFDPQVIRYLFSSPGYPAPKLSALEREKVLNLTSLLIPVTVFLSSACVLLAIASGSFQLDEQSKLTELFLSMNVGKFTYVVSKILAYTSVGLTLSMVALLILLRFRVFLITPAMIELIVLNSLFHASVGLIISAVSPNTQVSSMLSVVLTVVSFYFSGSVVPLSSMPTHLQSFARNYPLFLAIYSLRKQQLFEFDVTSDIKKMTLLVVVFVVLSVVAGSSKLRRR</sequence>
<protein>
    <recommendedName>
        <fullName evidence="7">ABC-2 type transporter transmembrane domain-containing protein</fullName>
    </recommendedName>
</protein>
<dbReference type="AlphaFoldDB" id="A0A0X1KTQ5"/>
<evidence type="ECO:0000256" key="1">
    <source>
        <dbReference type="ARBA" id="ARBA00004651"/>
    </source>
</evidence>
<dbReference type="EMBL" id="CP007141">
    <property type="protein sequence ID" value="AJC74613.1"/>
    <property type="molecule type" value="Genomic_DNA"/>
</dbReference>
<gene>
    <name evidence="8" type="ORF">AJ81_00480</name>
</gene>
<evidence type="ECO:0000256" key="3">
    <source>
        <dbReference type="ARBA" id="ARBA00022692"/>
    </source>
</evidence>
<evidence type="ECO:0000256" key="5">
    <source>
        <dbReference type="ARBA" id="ARBA00023136"/>
    </source>
</evidence>
<reference evidence="8 9" key="1">
    <citation type="submission" date="2014-01" db="EMBL/GenBank/DDBJ databases">
        <title>Genome sequencing of Thermotog hypogea.</title>
        <authorList>
            <person name="Zhang X."/>
            <person name="Alvare G."/>
            <person name="Fristensky B."/>
            <person name="Chen L."/>
            <person name="Suen T."/>
            <person name="Chen Q."/>
            <person name="Ma K."/>
        </authorList>
    </citation>
    <scope>NUCLEOTIDE SEQUENCE [LARGE SCALE GENOMIC DNA]</scope>
    <source>
        <strain evidence="8 9">DSM 11164</strain>
    </source>
</reference>
<comment type="subcellular location">
    <subcellularLocation>
        <location evidence="1">Cell membrane</location>
        <topology evidence="1">Multi-pass membrane protein</topology>
    </subcellularLocation>
</comment>
<dbReference type="STRING" id="1123384.AJ81_00480"/>
<dbReference type="PANTHER" id="PTHR30294:SF29">
    <property type="entry name" value="MULTIDRUG ABC TRANSPORTER PERMEASE YBHS-RELATED"/>
    <property type="match status" value="1"/>
</dbReference>
<feature type="transmembrane region" description="Helical" evidence="6">
    <location>
        <begin position="216"/>
        <end position="242"/>
    </location>
</feature>
<dbReference type="InterPro" id="IPR051449">
    <property type="entry name" value="ABC-2_transporter_component"/>
</dbReference>
<dbReference type="KEGG" id="phy:AJ81_00480"/>
<dbReference type="Proteomes" id="UP000077469">
    <property type="component" value="Chromosome"/>
</dbReference>
<evidence type="ECO:0000256" key="4">
    <source>
        <dbReference type="ARBA" id="ARBA00022989"/>
    </source>
</evidence>
<dbReference type="InterPro" id="IPR013525">
    <property type="entry name" value="ABC2_TM"/>
</dbReference>
<organism evidence="8 9">
    <name type="scientific">Pseudothermotoga hypogea DSM 11164 = NBRC 106472</name>
    <dbReference type="NCBI Taxonomy" id="1123384"/>
    <lineage>
        <taxon>Bacteria</taxon>
        <taxon>Thermotogati</taxon>
        <taxon>Thermotogota</taxon>
        <taxon>Thermotogae</taxon>
        <taxon>Thermotogales</taxon>
        <taxon>Thermotogaceae</taxon>
        <taxon>Pseudothermotoga</taxon>
    </lineage>
</organism>
<evidence type="ECO:0000256" key="6">
    <source>
        <dbReference type="SAM" id="Phobius"/>
    </source>
</evidence>
<name>A0A0X1KTQ5_9THEM</name>
<feature type="domain" description="ABC-2 type transporter transmembrane" evidence="7">
    <location>
        <begin position="16"/>
        <end position="354"/>
    </location>
</feature>
<feature type="transmembrane region" description="Helical" evidence="6">
    <location>
        <begin position="174"/>
        <end position="196"/>
    </location>
</feature>
<evidence type="ECO:0000256" key="2">
    <source>
        <dbReference type="ARBA" id="ARBA00022475"/>
    </source>
</evidence>
<evidence type="ECO:0000313" key="9">
    <source>
        <dbReference type="Proteomes" id="UP000077469"/>
    </source>
</evidence>
<keyword evidence="9" id="KW-1185">Reference proteome</keyword>
<keyword evidence="5 6" id="KW-0472">Membrane</keyword>
<dbReference type="GO" id="GO:0005886">
    <property type="term" value="C:plasma membrane"/>
    <property type="evidence" value="ECO:0007669"/>
    <property type="project" value="UniProtKB-SubCell"/>
</dbReference>
<feature type="transmembrane region" description="Helical" evidence="6">
    <location>
        <begin position="254"/>
        <end position="274"/>
    </location>
</feature>
<evidence type="ECO:0000313" key="8">
    <source>
        <dbReference type="EMBL" id="AJC74613.1"/>
    </source>
</evidence>
<accession>A0A0X1KTQ5</accession>
<feature type="transmembrane region" description="Helical" evidence="6">
    <location>
        <begin position="280"/>
        <end position="300"/>
    </location>
</feature>
<keyword evidence="4 6" id="KW-1133">Transmembrane helix</keyword>
<dbReference type="PANTHER" id="PTHR30294">
    <property type="entry name" value="MEMBRANE COMPONENT OF ABC TRANSPORTER YHHJ-RELATED"/>
    <property type="match status" value="1"/>
</dbReference>
<dbReference type="Pfam" id="PF12698">
    <property type="entry name" value="ABC2_membrane_3"/>
    <property type="match status" value="1"/>
</dbReference>
<dbReference type="PaxDb" id="1123384-AJ81_00480"/>
<proteinExistence type="predicted"/>
<keyword evidence="3 6" id="KW-0812">Transmembrane</keyword>
<dbReference type="Gene3D" id="3.40.1710.10">
    <property type="entry name" value="abc type-2 transporter like domain"/>
    <property type="match status" value="1"/>
</dbReference>
<feature type="transmembrane region" description="Helical" evidence="6">
    <location>
        <begin position="342"/>
        <end position="361"/>
    </location>
</feature>
<dbReference type="PATRIC" id="fig|1123384.7.peg.90"/>
<evidence type="ECO:0000259" key="7">
    <source>
        <dbReference type="Pfam" id="PF12698"/>
    </source>
</evidence>
<keyword evidence="2" id="KW-1003">Cell membrane</keyword>
<feature type="transmembrane region" description="Helical" evidence="6">
    <location>
        <begin position="16"/>
        <end position="40"/>
    </location>
</feature>
<dbReference type="GO" id="GO:0140359">
    <property type="term" value="F:ABC-type transporter activity"/>
    <property type="evidence" value="ECO:0007669"/>
    <property type="project" value="InterPro"/>
</dbReference>